<reference evidence="2" key="1">
    <citation type="submission" date="2021-06" db="EMBL/GenBank/DDBJ databases">
        <authorList>
            <person name="Criscuolo A."/>
        </authorList>
    </citation>
    <scope>NUCLEOTIDE SEQUENCE</scope>
    <source>
        <strain evidence="2">CIP111600</strain>
    </source>
</reference>
<gene>
    <name evidence="2" type="ORF">PAESOLCIP111_03379</name>
</gene>
<evidence type="ECO:0000256" key="1">
    <source>
        <dbReference type="SAM" id="MobiDB-lite"/>
    </source>
</evidence>
<feature type="compositionally biased region" description="Basic and acidic residues" evidence="1">
    <location>
        <begin position="1"/>
        <end position="10"/>
    </location>
</feature>
<organism evidence="2 3">
    <name type="scientific">Paenibacillus solanacearum</name>
    <dbReference type="NCBI Taxonomy" id="2048548"/>
    <lineage>
        <taxon>Bacteria</taxon>
        <taxon>Bacillati</taxon>
        <taxon>Bacillota</taxon>
        <taxon>Bacilli</taxon>
        <taxon>Bacillales</taxon>
        <taxon>Paenibacillaceae</taxon>
        <taxon>Paenibacillus</taxon>
    </lineage>
</organism>
<evidence type="ECO:0000313" key="2">
    <source>
        <dbReference type="EMBL" id="CAG7632432.1"/>
    </source>
</evidence>
<feature type="region of interest" description="Disordered" evidence="1">
    <location>
        <begin position="1"/>
        <end position="37"/>
    </location>
</feature>
<comment type="caution">
    <text evidence="2">The sequence shown here is derived from an EMBL/GenBank/DDBJ whole genome shotgun (WGS) entry which is preliminary data.</text>
</comment>
<name>A0A916K3W5_9BACL</name>
<dbReference type="EMBL" id="CAJVAS010000014">
    <property type="protein sequence ID" value="CAG7632432.1"/>
    <property type="molecule type" value="Genomic_DNA"/>
</dbReference>
<dbReference type="Proteomes" id="UP000693672">
    <property type="component" value="Unassembled WGS sequence"/>
</dbReference>
<sequence>MGLRHGEADATRAWGSLLAHGARPAEKSRLTAASDDQ</sequence>
<keyword evidence="3" id="KW-1185">Reference proteome</keyword>
<protein>
    <submittedName>
        <fullName evidence="2">Uncharacterized protein</fullName>
    </submittedName>
</protein>
<proteinExistence type="predicted"/>
<dbReference type="AlphaFoldDB" id="A0A916K3W5"/>
<accession>A0A916K3W5</accession>
<evidence type="ECO:0000313" key="3">
    <source>
        <dbReference type="Proteomes" id="UP000693672"/>
    </source>
</evidence>